<dbReference type="InterPro" id="IPR036737">
    <property type="entry name" value="OmpA-like_sf"/>
</dbReference>
<comment type="subcellular location">
    <subcellularLocation>
        <location evidence="1">Cell outer membrane</location>
    </subcellularLocation>
</comment>
<evidence type="ECO:0000313" key="6">
    <source>
        <dbReference type="EMBL" id="MFD0992000.1"/>
    </source>
</evidence>
<dbReference type="Gene3D" id="2.120.10.30">
    <property type="entry name" value="TolB, C-terminal domain"/>
    <property type="match status" value="1"/>
</dbReference>
<dbReference type="SUPFAM" id="SSF103088">
    <property type="entry name" value="OmpA-like"/>
    <property type="match status" value="1"/>
</dbReference>
<dbReference type="InterPro" id="IPR006665">
    <property type="entry name" value="OmpA-like"/>
</dbReference>
<comment type="caution">
    <text evidence="6">The sequence shown here is derived from an EMBL/GenBank/DDBJ whole genome shotgun (WGS) entry which is preliminary data.</text>
</comment>
<dbReference type="EMBL" id="JBHTJR010000014">
    <property type="protein sequence ID" value="MFD0992000.1"/>
    <property type="molecule type" value="Genomic_DNA"/>
</dbReference>
<dbReference type="InterPro" id="IPR011990">
    <property type="entry name" value="TPR-like_helical_dom_sf"/>
</dbReference>
<evidence type="ECO:0000259" key="5">
    <source>
        <dbReference type="PROSITE" id="PS51123"/>
    </source>
</evidence>
<dbReference type="SUPFAM" id="SSF81901">
    <property type="entry name" value="HCP-like"/>
    <property type="match status" value="1"/>
</dbReference>
<proteinExistence type="predicted"/>
<dbReference type="Pfam" id="PF07676">
    <property type="entry name" value="PD40"/>
    <property type="match status" value="2"/>
</dbReference>
<dbReference type="RefSeq" id="WP_386104840.1">
    <property type="nucleotide sequence ID" value="NZ_JBHTJR010000014.1"/>
</dbReference>
<dbReference type="SUPFAM" id="SSF82171">
    <property type="entry name" value="DPP6 N-terminal domain-like"/>
    <property type="match status" value="1"/>
</dbReference>
<keyword evidence="7" id="KW-1185">Reference proteome</keyword>
<dbReference type="InterPro" id="IPR050330">
    <property type="entry name" value="Bact_OuterMem_StrucFunc"/>
</dbReference>
<organism evidence="6 7">
    <name type="scientific">Tenacibaculum geojense</name>
    <dbReference type="NCBI Taxonomy" id="915352"/>
    <lineage>
        <taxon>Bacteria</taxon>
        <taxon>Pseudomonadati</taxon>
        <taxon>Bacteroidota</taxon>
        <taxon>Flavobacteriia</taxon>
        <taxon>Flavobacteriales</taxon>
        <taxon>Flavobacteriaceae</taxon>
        <taxon>Tenacibaculum</taxon>
    </lineage>
</organism>
<dbReference type="Proteomes" id="UP001597062">
    <property type="component" value="Unassembled WGS sequence"/>
</dbReference>
<dbReference type="CDD" id="cd07185">
    <property type="entry name" value="OmpA_C-like"/>
    <property type="match status" value="1"/>
</dbReference>
<gene>
    <name evidence="6" type="ORF">ACFQ1U_02170</name>
</gene>
<dbReference type="InterPro" id="IPR006664">
    <property type="entry name" value="OMP_bac"/>
</dbReference>
<feature type="domain" description="OmpA-like" evidence="5">
    <location>
        <begin position="504"/>
        <end position="624"/>
    </location>
</feature>
<evidence type="ECO:0000256" key="2">
    <source>
        <dbReference type="ARBA" id="ARBA00023136"/>
    </source>
</evidence>
<name>A0ABW3JQ34_9FLAO</name>
<dbReference type="PRINTS" id="PR01021">
    <property type="entry name" value="OMPADOMAIN"/>
</dbReference>
<dbReference type="Pfam" id="PF00691">
    <property type="entry name" value="OmpA"/>
    <property type="match status" value="1"/>
</dbReference>
<dbReference type="PROSITE" id="PS51123">
    <property type="entry name" value="OMPA_2"/>
    <property type="match status" value="1"/>
</dbReference>
<dbReference type="SUPFAM" id="SSF49478">
    <property type="entry name" value="Cna protein B-type domain"/>
    <property type="match status" value="1"/>
</dbReference>
<dbReference type="Gene3D" id="3.30.1330.60">
    <property type="entry name" value="OmpA-like domain"/>
    <property type="match status" value="1"/>
</dbReference>
<reference evidence="7" key="1">
    <citation type="journal article" date="2019" name="Int. J. Syst. Evol. Microbiol.">
        <title>The Global Catalogue of Microorganisms (GCM) 10K type strain sequencing project: providing services to taxonomists for standard genome sequencing and annotation.</title>
        <authorList>
            <consortium name="The Broad Institute Genomics Platform"/>
            <consortium name="The Broad Institute Genome Sequencing Center for Infectious Disease"/>
            <person name="Wu L."/>
            <person name="Ma J."/>
        </authorList>
    </citation>
    <scope>NUCLEOTIDE SEQUENCE [LARGE SCALE GENOMIC DNA]</scope>
    <source>
        <strain evidence="7">CCUG 60527</strain>
    </source>
</reference>
<dbReference type="Gene3D" id="1.25.40.10">
    <property type="entry name" value="Tetratricopeptide repeat domain"/>
    <property type="match status" value="1"/>
</dbReference>
<sequence>MKSKITFLFIIISSFNLVAQKRVANKFYDCYAYDKAAELYKVALKRGDSSQYILTRLGDCYFNKSNITQAAYWYNFAAQKNDKLSNETALKYVQSLRSLGKLQEADSLLSKLNIPSVTKAFEASKVIKNNDSILFYNLDLNTKHSDFGAYQFKNTLYFSSAKNKNGKIYPWNNQPYLDVFQTEVIPTEQGFTSESIEPVSSKTVNTNFHESNLAITKDGKTMYFTRNNLRKNEKLDYDKGGTSNLRIFRVTKSNGLWSKIEDLPFNDEMYSNGHPALSPDEKFLYFTSDRPGGFGGSDIYRVTINDDGSFGEPENLGEHINTSGREMFPFMTEDYTLYFSSDNYKNFGLLDIFKTELFKNNNKQVINLGKPFNSKDDDFAFTMNANSNKGYFSSNRSGGKGDDDIYFFETYICEQVVEGVTYNAKTKEILSNTMVTLLNKSGVVIDSILSNNQGFYTFKKLDCNSSYVLRAIKQDFKGTNDTFETTTNHKGKTTKDLYLIPLIKDTEIVLNPIHFDFDKWDIRPDAAFELENIVDVLRANPTMIIKIEGHTDSRGADDYNEILSDRRAKSVRDYLFSRAIEKHRIISAIGYGEKQLVNKCTNNVKCTEDEHQENRRSKFIIVSQ</sequence>
<accession>A0ABW3JQ34</accession>
<evidence type="ECO:0000313" key="7">
    <source>
        <dbReference type="Proteomes" id="UP001597062"/>
    </source>
</evidence>
<dbReference type="InterPro" id="IPR011659">
    <property type="entry name" value="WD40"/>
</dbReference>
<evidence type="ECO:0000256" key="1">
    <source>
        <dbReference type="ARBA" id="ARBA00004442"/>
    </source>
</evidence>
<evidence type="ECO:0000256" key="3">
    <source>
        <dbReference type="ARBA" id="ARBA00023237"/>
    </source>
</evidence>
<evidence type="ECO:0000256" key="4">
    <source>
        <dbReference type="PROSITE-ProRule" id="PRU00473"/>
    </source>
</evidence>
<keyword evidence="2 4" id="KW-0472">Membrane</keyword>
<keyword evidence="3" id="KW-0998">Cell outer membrane</keyword>
<dbReference type="PANTHER" id="PTHR30329:SF21">
    <property type="entry name" value="LIPOPROTEIN YIAD-RELATED"/>
    <property type="match status" value="1"/>
</dbReference>
<dbReference type="InterPro" id="IPR011042">
    <property type="entry name" value="6-blade_b-propeller_TolB-like"/>
</dbReference>
<protein>
    <submittedName>
        <fullName evidence="6">OmpA family protein</fullName>
    </submittedName>
</protein>
<dbReference type="PANTHER" id="PTHR30329">
    <property type="entry name" value="STATOR ELEMENT OF FLAGELLAR MOTOR COMPLEX"/>
    <property type="match status" value="1"/>
</dbReference>